<dbReference type="RefSeq" id="WP_026635746.1">
    <property type="nucleotide sequence ID" value="NZ_FONH01000021.1"/>
</dbReference>
<accession>A0A1I2J570</accession>
<gene>
    <name evidence="2" type="ORF">SAMN02799615_03811</name>
</gene>
<dbReference type="Pfam" id="PF00248">
    <property type="entry name" value="Aldo_ket_red"/>
    <property type="match status" value="1"/>
</dbReference>
<dbReference type="AlphaFoldDB" id="A0A1I2J570"/>
<evidence type="ECO:0000259" key="1">
    <source>
        <dbReference type="Pfam" id="PF00248"/>
    </source>
</evidence>
<reference evidence="3" key="1">
    <citation type="submission" date="2016-10" db="EMBL/GenBank/DDBJ databases">
        <authorList>
            <person name="Varghese N."/>
            <person name="Submissions S."/>
        </authorList>
    </citation>
    <scope>NUCLEOTIDE SEQUENCE [LARGE SCALE GENOMIC DNA]</scope>
    <source>
        <strain evidence="3">UNC178MFTsu3.1</strain>
    </source>
</reference>
<evidence type="ECO:0000313" key="3">
    <source>
        <dbReference type="Proteomes" id="UP000199477"/>
    </source>
</evidence>
<dbReference type="PANTHER" id="PTHR43312:SF1">
    <property type="entry name" value="NADP-DEPENDENT OXIDOREDUCTASE DOMAIN-CONTAINING PROTEIN"/>
    <property type="match status" value="1"/>
</dbReference>
<dbReference type="Gene3D" id="3.20.20.100">
    <property type="entry name" value="NADP-dependent oxidoreductase domain"/>
    <property type="match status" value="1"/>
</dbReference>
<dbReference type="PANTHER" id="PTHR43312">
    <property type="entry name" value="D-THREO-ALDOSE 1-DEHYDROGENASE"/>
    <property type="match status" value="1"/>
</dbReference>
<dbReference type="EMBL" id="FONH01000021">
    <property type="protein sequence ID" value="SFF49140.1"/>
    <property type="molecule type" value="Genomic_DNA"/>
</dbReference>
<evidence type="ECO:0000313" key="2">
    <source>
        <dbReference type="EMBL" id="SFF49140.1"/>
    </source>
</evidence>
<name>A0A1I2J570_9GAMM</name>
<dbReference type="CDD" id="cd19095">
    <property type="entry name" value="AKR_PA4992-like"/>
    <property type="match status" value="1"/>
</dbReference>
<dbReference type="STRING" id="500610.SAMN02799615_03811"/>
<dbReference type="Proteomes" id="UP000199477">
    <property type="component" value="Unassembled WGS sequence"/>
</dbReference>
<keyword evidence="3" id="KW-1185">Reference proteome</keyword>
<feature type="domain" description="NADP-dependent oxidoreductase" evidence="1">
    <location>
        <begin position="16"/>
        <end position="260"/>
    </location>
</feature>
<dbReference type="InterPro" id="IPR036812">
    <property type="entry name" value="NAD(P)_OxRdtase_dom_sf"/>
</dbReference>
<dbReference type="InterPro" id="IPR023210">
    <property type="entry name" value="NADP_OxRdtase_dom"/>
</dbReference>
<protein>
    <submittedName>
        <fullName evidence="2">Predicted oxidoreductase</fullName>
    </submittedName>
</protein>
<organism evidence="2 3">
    <name type="scientific">Dyella marensis</name>
    <dbReference type="NCBI Taxonomy" id="500610"/>
    <lineage>
        <taxon>Bacteria</taxon>
        <taxon>Pseudomonadati</taxon>
        <taxon>Pseudomonadota</taxon>
        <taxon>Gammaproteobacteria</taxon>
        <taxon>Lysobacterales</taxon>
        <taxon>Rhodanobacteraceae</taxon>
        <taxon>Dyella</taxon>
    </lineage>
</organism>
<dbReference type="SUPFAM" id="SSF51430">
    <property type="entry name" value="NAD(P)-linked oxidoreductase"/>
    <property type="match status" value="1"/>
</dbReference>
<dbReference type="InterPro" id="IPR053135">
    <property type="entry name" value="AKR2_Oxidoreductase"/>
</dbReference>
<sequence>MQTRTIPSSQEALPVMGLGTYRGFDTSLESANRSRLSGVLDALFTAGGTVIDSSPMYGQAEAVVGELLAGQDLQSSAFLATKVWTQGREAGRRQMEHSFRLLRTQRIDLMQIHNLVDWKTHLPALRDMKDAGRIRYIGITHYSNAAYGEVERILKTESLDFLQINYALDAREAEARVLPLAQDKGVAVLCNMPFGGGGLLRRLNATPMPGWAQAAGAISWARLALQFVLAHPAITCVIPGTGKPRSMAENAAAAGGMLTASQRRDLIRAV</sequence>
<proteinExistence type="predicted"/>